<evidence type="ECO:0000313" key="16">
    <source>
        <dbReference type="Proteomes" id="UP001152798"/>
    </source>
</evidence>
<organism evidence="15 16">
    <name type="scientific">Nezara viridula</name>
    <name type="common">Southern green stink bug</name>
    <name type="synonym">Cimex viridulus</name>
    <dbReference type="NCBI Taxonomy" id="85310"/>
    <lineage>
        <taxon>Eukaryota</taxon>
        <taxon>Metazoa</taxon>
        <taxon>Ecdysozoa</taxon>
        <taxon>Arthropoda</taxon>
        <taxon>Hexapoda</taxon>
        <taxon>Insecta</taxon>
        <taxon>Pterygota</taxon>
        <taxon>Neoptera</taxon>
        <taxon>Paraneoptera</taxon>
        <taxon>Hemiptera</taxon>
        <taxon>Heteroptera</taxon>
        <taxon>Panheteroptera</taxon>
        <taxon>Pentatomomorpha</taxon>
        <taxon>Pentatomoidea</taxon>
        <taxon>Pentatomidae</taxon>
        <taxon>Pentatominae</taxon>
        <taxon>Nezara</taxon>
    </lineage>
</organism>
<evidence type="ECO:0000256" key="3">
    <source>
        <dbReference type="ARBA" id="ARBA00022553"/>
    </source>
</evidence>
<evidence type="ECO:0000256" key="8">
    <source>
        <dbReference type="ARBA" id="ARBA00049598"/>
    </source>
</evidence>
<dbReference type="SUPFAM" id="SSF144232">
    <property type="entry name" value="HIT/MYND zinc finger-like"/>
    <property type="match status" value="1"/>
</dbReference>
<evidence type="ECO:0000313" key="15">
    <source>
        <dbReference type="EMBL" id="CAH1391794.1"/>
    </source>
</evidence>
<evidence type="ECO:0000256" key="9">
    <source>
        <dbReference type="ARBA" id="ARBA00049654"/>
    </source>
</evidence>
<evidence type="ECO:0000256" key="7">
    <source>
        <dbReference type="ARBA" id="ARBA00022843"/>
    </source>
</evidence>
<comment type="similarity">
    <text evidence="9">Belongs to the BCD1 family.</text>
</comment>
<evidence type="ECO:0000256" key="10">
    <source>
        <dbReference type="ARBA" id="ARBA00061949"/>
    </source>
</evidence>
<dbReference type="AlphaFoldDB" id="A0A9P0E0Z9"/>
<dbReference type="GO" id="GO:0008270">
    <property type="term" value="F:zinc ion binding"/>
    <property type="evidence" value="ECO:0007669"/>
    <property type="project" value="UniProtKB-UniRule"/>
</dbReference>
<dbReference type="Pfam" id="PF25790">
    <property type="entry name" value="BCD1"/>
    <property type="match status" value="1"/>
</dbReference>
<reference evidence="15" key="1">
    <citation type="submission" date="2022-01" db="EMBL/GenBank/DDBJ databases">
        <authorList>
            <person name="King R."/>
        </authorList>
    </citation>
    <scope>NUCLEOTIDE SEQUENCE</scope>
</reference>
<dbReference type="PANTHER" id="PTHR13483">
    <property type="entry name" value="BOX C_D SNORNA PROTEIN 1-RELATED"/>
    <property type="match status" value="1"/>
</dbReference>
<proteinExistence type="inferred from homology"/>
<dbReference type="FunFam" id="3.30.60.190:FF:000001">
    <property type="entry name" value="box C/D snoRNA protein 1"/>
    <property type="match status" value="1"/>
</dbReference>
<dbReference type="PANTHER" id="PTHR13483:SF3">
    <property type="entry name" value="BOX C_D SNORNA PROTEIN 1"/>
    <property type="match status" value="1"/>
</dbReference>
<keyword evidence="1" id="KW-1017">Isopeptide bond</keyword>
<evidence type="ECO:0000259" key="14">
    <source>
        <dbReference type="PROSITE" id="PS51083"/>
    </source>
</evidence>
<evidence type="ECO:0000256" key="4">
    <source>
        <dbReference type="ARBA" id="ARBA00022723"/>
    </source>
</evidence>
<gene>
    <name evidence="15" type="ORF">NEZAVI_LOCUS2729</name>
</gene>
<dbReference type="GO" id="GO:0000463">
    <property type="term" value="P:maturation of LSU-rRNA from tricistronic rRNA transcript (SSU-rRNA, 5.8S rRNA, LSU-rRNA)"/>
    <property type="evidence" value="ECO:0007669"/>
    <property type="project" value="TreeGrafter"/>
</dbReference>
<dbReference type="EMBL" id="OV725077">
    <property type="protein sequence ID" value="CAH1391794.1"/>
    <property type="molecule type" value="Genomic_DNA"/>
</dbReference>
<keyword evidence="4" id="KW-0479">Metal-binding</keyword>
<dbReference type="Gene3D" id="3.30.60.190">
    <property type="match status" value="1"/>
</dbReference>
<dbReference type="GO" id="GO:0070761">
    <property type="term" value="C:pre-snoRNP complex"/>
    <property type="evidence" value="ECO:0007669"/>
    <property type="project" value="TreeGrafter"/>
</dbReference>
<dbReference type="Proteomes" id="UP001152798">
    <property type="component" value="Chromosome 1"/>
</dbReference>
<protein>
    <recommendedName>
        <fullName evidence="11">Box C/D snoRNA protein 1</fullName>
    </recommendedName>
    <alternativeName>
        <fullName evidence="12">Zinc finger HIT domain-containing protein 6</fullName>
    </alternativeName>
</protein>
<dbReference type="Pfam" id="PF04438">
    <property type="entry name" value="zf-HIT"/>
    <property type="match status" value="1"/>
</dbReference>
<dbReference type="GO" id="GO:0000492">
    <property type="term" value="P:box C/D snoRNP assembly"/>
    <property type="evidence" value="ECO:0007669"/>
    <property type="project" value="TreeGrafter"/>
</dbReference>
<keyword evidence="6" id="KW-0862">Zinc</keyword>
<accession>A0A9P0E0Z9</accession>
<feature type="domain" description="HIT-type" evidence="14">
    <location>
        <begin position="13"/>
        <end position="47"/>
    </location>
</feature>
<name>A0A9P0E0Z9_NEZVI</name>
<keyword evidence="3" id="KW-0597">Phosphoprotein</keyword>
<evidence type="ECO:0000256" key="6">
    <source>
        <dbReference type="ARBA" id="ARBA00022833"/>
    </source>
</evidence>
<evidence type="ECO:0000256" key="11">
    <source>
        <dbReference type="ARBA" id="ARBA00068630"/>
    </source>
</evidence>
<sequence length="278" mass="32348">MPVEISNSRLGNCEVCAINPAKYTCPGCEVKTCCLQCVKIHKKELECSGIRNKVKFKQIQKMNALDLQSDYLLLENATRSVDSVVNNGKGLRKANFYSMARMKIKNAANKRNIDLHYLPKSFSRHRKNSTYYHWKSDKLFWKVEWIFTEADMFSIVDERVPEEELVSNVLDKYLKFETCDLNLKKLLKPYLEADEKDILVLLKLEKYGTKAFIEVDTNDSLMENLSLQSIIEYPIFYVIFRRSSSEYNILKRDNRSLKFSNNYKGTNLLFGSVEGKPL</sequence>
<evidence type="ECO:0000256" key="12">
    <source>
        <dbReference type="ARBA" id="ARBA00077531"/>
    </source>
</evidence>
<evidence type="ECO:0000256" key="1">
    <source>
        <dbReference type="ARBA" id="ARBA00022499"/>
    </source>
</evidence>
<comment type="subunit">
    <text evidence="10">Interacts with FBL, SNU13, NOP58, NUFIP1, RUVBL1, RUVBL2 and TAF9. Interacts (via HIT-type zinc finger) with the RUVBL1/RUVBL2 complex in the presence of ADP.</text>
</comment>
<dbReference type="CDD" id="cd23023">
    <property type="entry name" value="zf-HIT_BCD1"/>
    <property type="match status" value="1"/>
</dbReference>
<dbReference type="OrthoDB" id="272357at2759"/>
<dbReference type="GO" id="GO:0048254">
    <property type="term" value="P:snoRNA localization"/>
    <property type="evidence" value="ECO:0007669"/>
    <property type="project" value="TreeGrafter"/>
</dbReference>
<evidence type="ECO:0000256" key="13">
    <source>
        <dbReference type="PROSITE-ProRule" id="PRU00453"/>
    </source>
</evidence>
<evidence type="ECO:0000256" key="2">
    <source>
        <dbReference type="ARBA" id="ARBA00022517"/>
    </source>
</evidence>
<keyword evidence="2" id="KW-0690">Ribosome biogenesis</keyword>
<dbReference type="InterPro" id="IPR057721">
    <property type="entry name" value="BCD1_alpha/beta"/>
</dbReference>
<dbReference type="PROSITE" id="PS51083">
    <property type="entry name" value="ZF_HIT"/>
    <property type="match status" value="1"/>
</dbReference>
<keyword evidence="7" id="KW-0832">Ubl conjugation</keyword>
<dbReference type="GO" id="GO:0005634">
    <property type="term" value="C:nucleus"/>
    <property type="evidence" value="ECO:0007669"/>
    <property type="project" value="TreeGrafter"/>
</dbReference>
<dbReference type="InterPro" id="IPR007529">
    <property type="entry name" value="Znf_HIT"/>
</dbReference>
<keyword evidence="16" id="KW-1185">Reference proteome</keyword>
<keyword evidence="5 13" id="KW-0863">Zinc-finger</keyword>
<comment type="function">
    <text evidence="8">Required for box C/D snoRNAs accumulation involved in snoRNA processing, snoRNA transport to the nucleolus and ribosome biogenesis.</text>
</comment>
<evidence type="ECO:0000256" key="5">
    <source>
        <dbReference type="ARBA" id="ARBA00022771"/>
    </source>
</evidence>
<dbReference type="InterPro" id="IPR051639">
    <property type="entry name" value="BCD1"/>
</dbReference>